<evidence type="ECO:0000313" key="2">
    <source>
        <dbReference type="EMBL" id="SDH50373.1"/>
    </source>
</evidence>
<evidence type="ECO:0000313" key="3">
    <source>
        <dbReference type="Proteomes" id="UP000181870"/>
    </source>
</evidence>
<dbReference type="Pfam" id="PF01823">
    <property type="entry name" value="MACPF"/>
    <property type="match status" value="1"/>
</dbReference>
<dbReference type="PROSITE" id="PS51412">
    <property type="entry name" value="MACPF_2"/>
    <property type="match status" value="1"/>
</dbReference>
<proteinExistence type="predicted"/>
<dbReference type="RefSeq" id="WP_074636295.1">
    <property type="nucleotide sequence ID" value="NZ_FNDO01000007.1"/>
</dbReference>
<dbReference type="AlphaFoldDB" id="A0A1G8CYT3"/>
<protein>
    <submittedName>
        <fullName evidence="2">MAC/Perforin domain-containing protein</fullName>
    </submittedName>
</protein>
<organism evidence="2 3">
    <name type="scientific">Bacteroides ovatus</name>
    <dbReference type="NCBI Taxonomy" id="28116"/>
    <lineage>
        <taxon>Bacteria</taxon>
        <taxon>Pseudomonadati</taxon>
        <taxon>Bacteroidota</taxon>
        <taxon>Bacteroidia</taxon>
        <taxon>Bacteroidales</taxon>
        <taxon>Bacteroidaceae</taxon>
        <taxon>Bacteroides</taxon>
    </lineage>
</organism>
<dbReference type="InterPro" id="IPR043708">
    <property type="entry name" value="DUF5648"/>
</dbReference>
<evidence type="ECO:0000259" key="1">
    <source>
        <dbReference type="PROSITE" id="PS51412"/>
    </source>
</evidence>
<dbReference type="Pfam" id="PF18885">
    <property type="entry name" value="DUF5648"/>
    <property type="match status" value="1"/>
</dbReference>
<sequence length="494" mass="56072">MKKIYLSLLIVFLFQACTSDMEEILQVGEVETSKVTTRQASDGEYDLLGFSYDITGDYLHVDNAKKMVVDIKSFIGDPNNKDRFYNPATIIANEDFYAGANVEEFLQEIKDKRVTGGSGGLKIGPLSLSGSAKVTKEKNERYSYSNKYSFARVDIIKRIKRLYLDVVDANDLIPYLSTAFINNLNKMTPEQFVEEYGTHVLLDISIGGRLQFNYRSVITETDNNIEKKKIVEAGAKTSIGIFGASGNGSHETTEVKNLNKKNSNWDVQISYHGGTNSGLNYSLTSTEGLTSIQFNKTQWEESVNDKNAALVDINWNKTFPIYEFISDVTKKQQIKKAVENYLEGKKLQTMNLIPMYTLYDMNVYDCLYTTNLKEYISYSTNNVAKNGACFYVHKTQEPNTIPIYRVYDSNGHNHIYLARGGEAELNQYLSWTQYEGIEGYVYSPYQTPPAGTIPIYAFYAEESINCILVMNEKEVPSYSEWCTYNGIAFYAYPQ</sequence>
<accession>A0A1G8CYT3</accession>
<dbReference type="Proteomes" id="UP000181870">
    <property type="component" value="Unassembled WGS sequence"/>
</dbReference>
<name>A0A1G8CYT3_BACOV</name>
<reference evidence="2 3" key="1">
    <citation type="submission" date="2016-10" db="EMBL/GenBank/DDBJ databases">
        <authorList>
            <person name="de Groot N.N."/>
        </authorList>
    </citation>
    <scope>NUCLEOTIDE SEQUENCE [LARGE SCALE GENOMIC DNA]</scope>
    <source>
        <strain evidence="2 3">NLAE-zl-C57</strain>
    </source>
</reference>
<dbReference type="EMBL" id="FNDO01000007">
    <property type="protein sequence ID" value="SDH50373.1"/>
    <property type="molecule type" value="Genomic_DNA"/>
</dbReference>
<dbReference type="PROSITE" id="PS51257">
    <property type="entry name" value="PROKAR_LIPOPROTEIN"/>
    <property type="match status" value="1"/>
</dbReference>
<gene>
    <name evidence="2" type="ORF">SAMN05192582_100716</name>
</gene>
<feature type="domain" description="MACPF" evidence="1">
    <location>
        <begin position="13"/>
        <end position="356"/>
    </location>
</feature>
<dbReference type="InterPro" id="IPR020864">
    <property type="entry name" value="MACPF"/>
</dbReference>